<accession>A0A7S3NEA3</accession>
<organism evidence="1">
    <name type="scientific">Euplotes harpa</name>
    <dbReference type="NCBI Taxonomy" id="151035"/>
    <lineage>
        <taxon>Eukaryota</taxon>
        <taxon>Sar</taxon>
        <taxon>Alveolata</taxon>
        <taxon>Ciliophora</taxon>
        <taxon>Intramacronucleata</taxon>
        <taxon>Spirotrichea</taxon>
        <taxon>Hypotrichia</taxon>
        <taxon>Euplotida</taxon>
        <taxon>Euplotidae</taxon>
        <taxon>Euplotes</taxon>
    </lineage>
</organism>
<protein>
    <submittedName>
        <fullName evidence="1">Uncharacterized protein</fullName>
    </submittedName>
</protein>
<dbReference type="EMBL" id="HBII01035699">
    <property type="protein sequence ID" value="CAE0356077.1"/>
    <property type="molecule type" value="Transcribed_RNA"/>
</dbReference>
<sequence length="164" mass="18977">MASQPVETGENVTRSVNCKLYGIPPPKHVKRIVHRKKGFFKKKHEKHFHKPKVRKEHESLEFGSQTNEKVLATHNEAIFCIQEKEDSCSSTFKDNMTINAKNTSDRIMENFSFRVAKKRMNGSIGNRRKNLHGLSVSNSRNTNKIMELCDEFDEIVNEDEESKL</sequence>
<proteinExistence type="predicted"/>
<evidence type="ECO:0000313" key="1">
    <source>
        <dbReference type="EMBL" id="CAE0356077.1"/>
    </source>
</evidence>
<gene>
    <name evidence="1" type="ORF">EHAR0213_LOCUS14994</name>
</gene>
<reference evidence="1" key="1">
    <citation type="submission" date="2021-01" db="EMBL/GenBank/DDBJ databases">
        <authorList>
            <person name="Corre E."/>
            <person name="Pelletier E."/>
            <person name="Niang G."/>
            <person name="Scheremetjew M."/>
            <person name="Finn R."/>
            <person name="Kale V."/>
            <person name="Holt S."/>
            <person name="Cochrane G."/>
            <person name="Meng A."/>
            <person name="Brown T."/>
            <person name="Cohen L."/>
        </authorList>
    </citation>
    <scope>NUCLEOTIDE SEQUENCE</scope>
    <source>
        <strain evidence="1">FSP1.4</strain>
    </source>
</reference>
<dbReference type="AlphaFoldDB" id="A0A7S3NEA3"/>
<name>A0A7S3NEA3_9SPIT</name>